<sequence>MKSVILEWSKFLEKINTLPRLIAKVESAEVRRSSLRKYVKIFNDFSDCFYCNRSLDEAEIHVDHFIPWSYIFEDEAWNLVLACGRCNLRKSDSLAKPDFRDELIKRNFDHQKEIGILRKSLLKLDAGKGWKPEIEHHYRNCMEYGFNVVNLP</sequence>
<keyword evidence="2" id="KW-0378">Hydrolase</keyword>
<proteinExistence type="predicted"/>
<reference evidence="2" key="1">
    <citation type="journal article" date="2014" name="Genome Biol. Evol.">
        <title>Pangenome evidence for extensive interdomain horizontal transfer affecting lineage core and shell genes in uncultured planktonic thaumarchaeota and euryarchaeota.</title>
        <authorList>
            <person name="Deschamps P."/>
            <person name="Zivanovic Y."/>
            <person name="Moreira D."/>
            <person name="Rodriguez-Valera F."/>
            <person name="Lopez-Garcia P."/>
        </authorList>
    </citation>
    <scope>NUCLEOTIDE SEQUENCE</scope>
</reference>
<name>A0A075HUC5_9ARCH</name>
<evidence type="ECO:0000259" key="1">
    <source>
        <dbReference type="SMART" id="SM00507"/>
    </source>
</evidence>
<protein>
    <submittedName>
        <fullName evidence="2">HNH endonuclease</fullName>
    </submittedName>
</protein>
<feature type="domain" description="HNH nuclease" evidence="1">
    <location>
        <begin position="34"/>
        <end position="88"/>
    </location>
</feature>
<dbReference type="AlphaFoldDB" id="A0A075HUC5"/>
<dbReference type="EMBL" id="KF901151">
    <property type="protein sequence ID" value="AIF19926.1"/>
    <property type="molecule type" value="Genomic_DNA"/>
</dbReference>
<dbReference type="CDD" id="cd00085">
    <property type="entry name" value="HNHc"/>
    <property type="match status" value="1"/>
</dbReference>
<accession>A0A075HUC5</accession>
<dbReference type="Pfam" id="PF13395">
    <property type="entry name" value="HNH_4"/>
    <property type="match status" value="1"/>
</dbReference>
<organism evidence="2">
    <name type="scientific">uncultured marine thaumarchaeote KM3_88_B06</name>
    <dbReference type="NCBI Taxonomy" id="1456332"/>
    <lineage>
        <taxon>Archaea</taxon>
        <taxon>Nitrososphaerota</taxon>
        <taxon>environmental samples</taxon>
    </lineage>
</organism>
<dbReference type="GO" id="GO:0004519">
    <property type="term" value="F:endonuclease activity"/>
    <property type="evidence" value="ECO:0007669"/>
    <property type="project" value="UniProtKB-KW"/>
</dbReference>
<evidence type="ECO:0000313" key="2">
    <source>
        <dbReference type="EMBL" id="AIF19926.1"/>
    </source>
</evidence>
<dbReference type="InterPro" id="IPR003615">
    <property type="entry name" value="HNH_nuc"/>
</dbReference>
<dbReference type="SMART" id="SM00507">
    <property type="entry name" value="HNHc"/>
    <property type="match status" value="1"/>
</dbReference>
<keyword evidence="2" id="KW-0540">Nuclease</keyword>
<keyword evidence="2" id="KW-0255">Endonuclease</keyword>
<dbReference type="Gene3D" id="1.10.30.50">
    <property type="match status" value="1"/>
</dbReference>